<accession>A0AAV5B7Y8</accession>
<keyword evidence="1 2" id="KW-0479">Metal-binding</keyword>
<dbReference type="CDD" id="cd06460">
    <property type="entry name" value="M32_Taq"/>
    <property type="match status" value="1"/>
</dbReference>
<dbReference type="PANTHER" id="PTHR34217">
    <property type="entry name" value="METAL-DEPENDENT CARBOXYPEPTIDASE"/>
    <property type="match status" value="1"/>
</dbReference>
<evidence type="ECO:0000256" key="1">
    <source>
        <dbReference type="PIRNR" id="PIRNR006615"/>
    </source>
</evidence>
<evidence type="ECO:0000256" key="2">
    <source>
        <dbReference type="PIRSR" id="PIRSR006615-1"/>
    </source>
</evidence>
<comment type="similarity">
    <text evidence="1">Belongs to the peptidase M32 family.</text>
</comment>
<comment type="catalytic activity">
    <reaction evidence="1">
        <text>Release of a C-terminal amino acid with broad specificity, except for -Pro.</text>
        <dbReference type="EC" id="3.4.17.19"/>
    </reaction>
</comment>
<dbReference type="InterPro" id="IPR001333">
    <property type="entry name" value="Peptidase_M32_Taq"/>
</dbReference>
<dbReference type="SUPFAM" id="SSF55486">
    <property type="entry name" value="Metalloproteases ('zincins'), catalytic domain"/>
    <property type="match status" value="1"/>
</dbReference>
<reference evidence="4" key="1">
    <citation type="journal article" date="2022" name="Int. J. Syst. Evol. Microbiol.">
        <title>Granulimonas faecalis gen. nov., sp. nov., and Leptogranulimonas caecicola gen. nov., sp. nov., novel lactate-producing Atopobiaceae bacteria isolated from mouse intestines, and an emended description of the family Atopobiaceae.</title>
        <authorList>
            <person name="Morinaga K."/>
            <person name="Kusada H."/>
            <person name="Sakamoto S."/>
            <person name="Murakami T."/>
            <person name="Toyoda A."/>
            <person name="Mori H."/>
            <person name="Meng X.Y."/>
            <person name="Takashino M."/>
            <person name="Murotomi K."/>
            <person name="Tamaki H."/>
        </authorList>
    </citation>
    <scope>NUCLEOTIDE SEQUENCE</scope>
    <source>
        <strain evidence="4">OPF53</strain>
    </source>
</reference>
<dbReference type="PIRSF" id="PIRSF006615">
    <property type="entry name" value="Zn_crbxpep_Taq"/>
    <property type="match status" value="1"/>
</dbReference>
<comment type="caution">
    <text evidence="4">The sequence shown here is derived from an EMBL/GenBank/DDBJ whole genome shotgun (WGS) entry which is preliminary data.</text>
</comment>
<organism evidence="4 5">
    <name type="scientific">Granulimonas faecalis</name>
    <dbReference type="NCBI Taxonomy" id="2894155"/>
    <lineage>
        <taxon>Bacteria</taxon>
        <taxon>Bacillati</taxon>
        <taxon>Actinomycetota</taxon>
        <taxon>Coriobacteriia</taxon>
        <taxon>Coriobacteriales</taxon>
        <taxon>Kribbibacteriaceae</taxon>
        <taxon>Granulimonas</taxon>
    </lineage>
</organism>
<evidence type="ECO:0000313" key="4">
    <source>
        <dbReference type="EMBL" id="GJM55950.1"/>
    </source>
</evidence>
<dbReference type="GO" id="GO:0046872">
    <property type="term" value="F:metal ion binding"/>
    <property type="evidence" value="ECO:0007669"/>
    <property type="project" value="UniProtKB-KW"/>
</dbReference>
<feature type="binding site" evidence="2">
    <location>
        <position position="297"/>
    </location>
    <ligand>
        <name>Zn(2+)</name>
        <dbReference type="ChEBI" id="CHEBI:29105"/>
        <note>catalytic</note>
    </ligand>
</feature>
<dbReference type="Proteomes" id="UP001055025">
    <property type="component" value="Unassembled WGS sequence"/>
</dbReference>
<gene>
    <name evidence="4" type="ORF">ATOP_16050</name>
</gene>
<keyword evidence="1" id="KW-0645">Protease</keyword>
<feature type="binding site" evidence="2">
    <location>
        <position position="271"/>
    </location>
    <ligand>
        <name>Zn(2+)</name>
        <dbReference type="ChEBI" id="CHEBI:29105"/>
        <note>catalytic</note>
    </ligand>
</feature>
<dbReference type="GO" id="GO:0004181">
    <property type="term" value="F:metallocarboxypeptidase activity"/>
    <property type="evidence" value="ECO:0007669"/>
    <property type="project" value="UniProtKB-UniRule"/>
</dbReference>
<keyword evidence="5" id="KW-1185">Reference proteome</keyword>
<keyword evidence="2" id="KW-0862">Zinc</keyword>
<proteinExistence type="inferred from homology"/>
<keyword evidence="1 4" id="KW-0121">Carboxypeptidase</keyword>
<dbReference type="EMBL" id="BQKC01000001">
    <property type="protein sequence ID" value="GJM55950.1"/>
    <property type="molecule type" value="Genomic_DNA"/>
</dbReference>
<dbReference type="Gene3D" id="1.10.1370.30">
    <property type="match status" value="1"/>
</dbReference>
<dbReference type="AlphaFoldDB" id="A0AAV5B7Y8"/>
<sequence>MASRDLEQALSSIDAMEARRYALRYALVSAEWLAETADPEKAAPGRGEAVAGLEEMDREVLCGAEMGAALDVLEAHREGLGLKDAARLRVLGRDRSEQTRIPNELAGAMSRAVNDATMAWRRAKRDNDWGVFAPHLDAVVALCRRQAACLDPGRDPYDVLLDLYEPGCDQAFYDRFFERVRACVVPLAERVAAAPQPSRACVAGAFDPDRQWALARDLALFEGVDPEKLVMGRTEHPFSDGIDSGHVFIATHIYEDDVLSNVFSVLHEGGHAMYEAGVDPEFDRTCLAGGTSMGMHEAQSRFFENYVGRSRAFAGPLLAAMASHFPEKLEGVTAGDLYRAENRVEPSLVRTEADELTYPLHVMVRYEVEKGLLSGELAAADVPAAWGRLYREYLGVEVPDDRRGALQDIHWSQASIGYFPTYALGGAYGAQLLHAMTADLAAGGTPFDDVLASGDLVPVRAWLGDRVWRWGRSKEPRRIVEEACGEEFDPDYYCDYLERKFGELYGL</sequence>
<protein>
    <recommendedName>
        <fullName evidence="1">Metal-dependent carboxypeptidase</fullName>
        <ecNumber evidence="1">3.4.17.19</ecNumber>
    </recommendedName>
</protein>
<feature type="binding site" evidence="2">
    <location>
        <position position="267"/>
    </location>
    <ligand>
        <name>Zn(2+)</name>
        <dbReference type="ChEBI" id="CHEBI:29105"/>
        <note>catalytic</note>
    </ligand>
</feature>
<dbReference type="EC" id="3.4.17.19" evidence="1"/>
<dbReference type="RefSeq" id="WP_135979021.1">
    <property type="nucleotide sequence ID" value="NZ_BQKC01000001.1"/>
</dbReference>
<keyword evidence="1" id="KW-0482">Metalloprotease</keyword>
<dbReference type="PANTHER" id="PTHR34217:SF1">
    <property type="entry name" value="CARBOXYPEPTIDASE 1"/>
    <property type="match status" value="1"/>
</dbReference>
<comment type="cofactor">
    <cofactor evidence="2">
        <name>Zn(2+)</name>
        <dbReference type="ChEBI" id="CHEBI:29105"/>
    </cofactor>
    <text evidence="2">Binds 1 zinc ion per subunit.</text>
</comment>
<feature type="active site" description="Proton donor/acceptor" evidence="3">
    <location>
        <position position="268"/>
    </location>
</feature>
<dbReference type="PRINTS" id="PR00998">
    <property type="entry name" value="CRBOXYPTASET"/>
</dbReference>
<evidence type="ECO:0000256" key="3">
    <source>
        <dbReference type="PIRSR" id="PIRSR006615-2"/>
    </source>
</evidence>
<name>A0AAV5B7Y8_9ACTN</name>
<dbReference type="Pfam" id="PF02074">
    <property type="entry name" value="Peptidase_M32"/>
    <property type="match status" value="1"/>
</dbReference>
<dbReference type="PROSITE" id="PS52034">
    <property type="entry name" value="PEPTIDASE_M32"/>
    <property type="match status" value="1"/>
</dbReference>
<evidence type="ECO:0000313" key="5">
    <source>
        <dbReference type="Proteomes" id="UP001055025"/>
    </source>
</evidence>
<keyword evidence="1" id="KW-0378">Hydrolase</keyword>
<comment type="function">
    <text evidence="1">Broad specificity carboxypetidase that releases amino acids sequentially from the C-terminus, including neutral, aromatic, polar and basic residues.</text>
</comment>
<dbReference type="GO" id="GO:0006508">
    <property type="term" value="P:proteolysis"/>
    <property type="evidence" value="ECO:0007669"/>
    <property type="project" value="UniProtKB-UniRule"/>
</dbReference>